<feature type="domain" description="Protein kinase" evidence="1">
    <location>
        <begin position="53"/>
        <end position="263"/>
    </location>
</feature>
<dbReference type="STRING" id="47427.A0A2H3E398"/>
<keyword evidence="2" id="KW-0418">Kinase</keyword>
<dbReference type="PANTHER" id="PTHR44329">
    <property type="entry name" value="SERINE/THREONINE-PROTEIN KINASE TNNI3K-RELATED"/>
    <property type="match status" value="1"/>
</dbReference>
<name>A0A2H3E398_ARMGA</name>
<reference evidence="3" key="1">
    <citation type="journal article" date="2017" name="Nat. Ecol. Evol.">
        <title>Genome expansion and lineage-specific genetic innovations in the forest pathogenic fungi Armillaria.</title>
        <authorList>
            <person name="Sipos G."/>
            <person name="Prasanna A.N."/>
            <person name="Walter M.C."/>
            <person name="O'Connor E."/>
            <person name="Balint B."/>
            <person name="Krizsan K."/>
            <person name="Kiss B."/>
            <person name="Hess J."/>
            <person name="Varga T."/>
            <person name="Slot J."/>
            <person name="Riley R."/>
            <person name="Boka B."/>
            <person name="Rigling D."/>
            <person name="Barry K."/>
            <person name="Lee J."/>
            <person name="Mihaltcheva S."/>
            <person name="LaButti K."/>
            <person name="Lipzen A."/>
            <person name="Waldron R."/>
            <person name="Moloney N.M."/>
            <person name="Sperisen C."/>
            <person name="Kredics L."/>
            <person name="Vagvoelgyi C."/>
            <person name="Patrignani A."/>
            <person name="Fitzpatrick D."/>
            <person name="Nagy I."/>
            <person name="Doyle S."/>
            <person name="Anderson J.B."/>
            <person name="Grigoriev I.V."/>
            <person name="Gueldener U."/>
            <person name="Muensterkoetter M."/>
            <person name="Nagy L.G."/>
        </authorList>
    </citation>
    <scope>NUCLEOTIDE SEQUENCE [LARGE SCALE GENOMIC DNA]</scope>
    <source>
        <strain evidence="3">Ar21-2</strain>
    </source>
</reference>
<evidence type="ECO:0000259" key="1">
    <source>
        <dbReference type="PROSITE" id="PS50011"/>
    </source>
</evidence>
<dbReference type="PROSITE" id="PS00109">
    <property type="entry name" value="PROTEIN_KINASE_TYR"/>
    <property type="match status" value="1"/>
</dbReference>
<dbReference type="PROSITE" id="PS50011">
    <property type="entry name" value="PROTEIN_KINASE_DOM"/>
    <property type="match status" value="1"/>
</dbReference>
<proteinExistence type="predicted"/>
<dbReference type="OMA" id="CIREIAN"/>
<dbReference type="InterPro" id="IPR008266">
    <property type="entry name" value="Tyr_kinase_AS"/>
</dbReference>
<organism evidence="2 3">
    <name type="scientific">Armillaria gallica</name>
    <name type="common">Bulbous honey fungus</name>
    <name type="synonym">Armillaria bulbosa</name>
    <dbReference type="NCBI Taxonomy" id="47427"/>
    <lineage>
        <taxon>Eukaryota</taxon>
        <taxon>Fungi</taxon>
        <taxon>Dikarya</taxon>
        <taxon>Basidiomycota</taxon>
        <taxon>Agaricomycotina</taxon>
        <taxon>Agaricomycetes</taxon>
        <taxon>Agaricomycetidae</taxon>
        <taxon>Agaricales</taxon>
        <taxon>Marasmiineae</taxon>
        <taxon>Physalacriaceae</taxon>
        <taxon>Armillaria</taxon>
    </lineage>
</organism>
<dbReference type="GO" id="GO:0004674">
    <property type="term" value="F:protein serine/threonine kinase activity"/>
    <property type="evidence" value="ECO:0007669"/>
    <property type="project" value="TreeGrafter"/>
</dbReference>
<dbReference type="GO" id="GO:0005524">
    <property type="term" value="F:ATP binding"/>
    <property type="evidence" value="ECO:0007669"/>
    <property type="project" value="InterPro"/>
</dbReference>
<keyword evidence="2" id="KW-0808">Transferase</keyword>
<accession>A0A2H3E398</accession>
<dbReference type="OrthoDB" id="3260205at2759"/>
<dbReference type="SUPFAM" id="SSF56112">
    <property type="entry name" value="Protein kinase-like (PK-like)"/>
    <property type="match status" value="1"/>
</dbReference>
<keyword evidence="3" id="KW-1185">Reference proteome</keyword>
<dbReference type="InterPro" id="IPR051681">
    <property type="entry name" value="Ser/Thr_Kinases-Pseudokinases"/>
</dbReference>
<dbReference type="Gene3D" id="1.10.510.10">
    <property type="entry name" value="Transferase(Phosphotransferase) domain 1"/>
    <property type="match status" value="1"/>
</dbReference>
<dbReference type="Proteomes" id="UP000217790">
    <property type="component" value="Unassembled WGS sequence"/>
</dbReference>
<protein>
    <submittedName>
        <fullName evidence="2">Kinase-like protein</fullName>
    </submittedName>
</protein>
<gene>
    <name evidence="2" type="ORF">ARMGADRAFT_1079628</name>
</gene>
<evidence type="ECO:0000313" key="3">
    <source>
        <dbReference type="Proteomes" id="UP000217790"/>
    </source>
</evidence>
<dbReference type="InterPro" id="IPR000719">
    <property type="entry name" value="Prot_kinase_dom"/>
</dbReference>
<dbReference type="InParanoid" id="A0A2H3E398"/>
<sequence length="263" mass="29913">MSVEVPVMNLLQQELDDSESDDPHHSVCMKCLRALSKARDIFPESFTCDDIVTKGTHPIDGGGLSDIWEGLMDGKVVCLKVLRLFGMSHTLRKNIFQYLRREALVWRQLRHENILPFLGVNSSYFEPRHCLISPWMKNGNIVHYLEKNKDHDRLKCIREIANAMDFLHNLDPQVVHGDIRGNNILVDDELRCCLADFGATIVVATQAPSKGIMTQSSSYWLAPELEVYDPTSYDQTFLSARDSYAFGCTIVEVESSATYRSLR</sequence>
<dbReference type="InterPro" id="IPR011009">
    <property type="entry name" value="Kinase-like_dom_sf"/>
</dbReference>
<evidence type="ECO:0000313" key="2">
    <source>
        <dbReference type="EMBL" id="PBK94146.1"/>
    </source>
</evidence>
<dbReference type="InterPro" id="IPR001245">
    <property type="entry name" value="Ser-Thr/Tyr_kinase_cat_dom"/>
</dbReference>
<dbReference type="EMBL" id="KZ293655">
    <property type="protein sequence ID" value="PBK94146.1"/>
    <property type="molecule type" value="Genomic_DNA"/>
</dbReference>
<dbReference type="Pfam" id="PF07714">
    <property type="entry name" value="PK_Tyr_Ser-Thr"/>
    <property type="match status" value="1"/>
</dbReference>
<dbReference type="AlphaFoldDB" id="A0A2H3E398"/>